<evidence type="ECO:0000256" key="1">
    <source>
        <dbReference type="SAM" id="SignalP"/>
    </source>
</evidence>
<dbReference type="InterPro" id="IPR018392">
    <property type="entry name" value="LysM"/>
</dbReference>
<dbReference type="CDD" id="cd00118">
    <property type="entry name" value="LysM"/>
    <property type="match status" value="1"/>
</dbReference>
<dbReference type="SUPFAM" id="SSF54106">
    <property type="entry name" value="LysM domain"/>
    <property type="match status" value="1"/>
</dbReference>
<dbReference type="AlphaFoldDB" id="A0A1R4HBU9"/>
<feature type="chain" id="PRO_5012164482" evidence="1">
    <location>
        <begin position="22"/>
        <end position="377"/>
    </location>
</feature>
<evidence type="ECO:0000313" key="3">
    <source>
        <dbReference type="EMBL" id="SJM93656.1"/>
    </source>
</evidence>
<dbReference type="RefSeq" id="WP_087143950.1">
    <property type="nucleotide sequence ID" value="NZ_FUKI01000121.1"/>
</dbReference>
<dbReference type="PANTHER" id="PTHR34700">
    <property type="entry name" value="POTASSIUM BINDING PROTEIN KBP"/>
    <property type="match status" value="1"/>
</dbReference>
<dbReference type="Pfam" id="PF01476">
    <property type="entry name" value="LysM"/>
    <property type="match status" value="1"/>
</dbReference>
<sequence>MAFPPWIKFITPLLLSMSVWAEDIQLNPDHPNQYTVVEGDTLWAISGRFLQRPSQWPKLWHDNSQIHNPHLIYPGDTLYLTVVNGRPQLSFSQNSLQDQSNQNNLGASVDDGDCLQHEDISTGRTNYARAVDKLSPCMHITDMKQAINIIAIDEIDQFLTSPRVVSATELKNAPYIIDFGGEHLIASTDNTVYVRGLVQPKTMTYTIYRPGEPYIRPGTQEILGYEAKYIGNASLKEEGNPATLTITKANSEIRIGDRIMANIEENVSLNYFPRPPDSKINASIINVLGGVSQIGRYNVVVIDKGSNDGVLPGYELDIYKNGRVTRDAYSTIKNDEVKLPDEFAGTLMVFRPFERLSYALVMKATQSIHVLDKVQTP</sequence>
<organism evidence="3 4">
    <name type="scientific">Crenothrix polyspora</name>
    <dbReference type="NCBI Taxonomy" id="360316"/>
    <lineage>
        <taxon>Bacteria</taxon>
        <taxon>Pseudomonadati</taxon>
        <taxon>Pseudomonadota</taxon>
        <taxon>Gammaproteobacteria</taxon>
        <taxon>Methylococcales</taxon>
        <taxon>Crenotrichaceae</taxon>
        <taxon>Crenothrix</taxon>
    </lineage>
</organism>
<reference evidence="4" key="1">
    <citation type="submission" date="2017-02" db="EMBL/GenBank/DDBJ databases">
        <authorList>
            <person name="Daims H."/>
        </authorList>
    </citation>
    <scope>NUCLEOTIDE SEQUENCE [LARGE SCALE GENOMIC DNA]</scope>
</reference>
<feature type="domain" description="LysM" evidence="2">
    <location>
        <begin position="32"/>
        <end position="80"/>
    </location>
</feature>
<dbReference type="OrthoDB" id="9765158at2"/>
<evidence type="ECO:0000259" key="2">
    <source>
        <dbReference type="PROSITE" id="PS51782"/>
    </source>
</evidence>
<evidence type="ECO:0000313" key="4">
    <source>
        <dbReference type="Proteomes" id="UP000195667"/>
    </source>
</evidence>
<protein>
    <submittedName>
        <fullName evidence="3">Peptidoglycan-binding lysin domain protein</fullName>
    </submittedName>
</protein>
<gene>
    <name evidence="3" type="ORF">CRENPOLYSF1_450021</name>
</gene>
<dbReference type="PROSITE" id="PS51782">
    <property type="entry name" value="LYSM"/>
    <property type="match status" value="1"/>
</dbReference>
<dbReference type="InterPro" id="IPR052196">
    <property type="entry name" value="Bact_Kbp"/>
</dbReference>
<keyword evidence="4" id="KW-1185">Reference proteome</keyword>
<proteinExistence type="predicted"/>
<dbReference type="Gene3D" id="3.10.350.10">
    <property type="entry name" value="LysM domain"/>
    <property type="match status" value="1"/>
</dbReference>
<keyword evidence="1" id="KW-0732">Signal</keyword>
<dbReference type="Proteomes" id="UP000195667">
    <property type="component" value="Unassembled WGS sequence"/>
</dbReference>
<feature type="signal peptide" evidence="1">
    <location>
        <begin position="1"/>
        <end position="21"/>
    </location>
</feature>
<name>A0A1R4HBU9_9GAMM</name>
<accession>A0A1R4HBU9</accession>
<dbReference type="InterPro" id="IPR036779">
    <property type="entry name" value="LysM_dom_sf"/>
</dbReference>
<dbReference type="PANTHER" id="PTHR34700:SF4">
    <property type="entry name" value="PHAGE-LIKE ELEMENT PBSX PROTEIN XKDP"/>
    <property type="match status" value="1"/>
</dbReference>
<dbReference type="EMBL" id="FUKI01000121">
    <property type="protein sequence ID" value="SJM93656.1"/>
    <property type="molecule type" value="Genomic_DNA"/>
</dbReference>